<keyword evidence="1" id="KW-0472">Membrane</keyword>
<evidence type="ECO:0000256" key="1">
    <source>
        <dbReference type="SAM" id="Phobius"/>
    </source>
</evidence>
<keyword evidence="1" id="KW-1133">Transmembrane helix</keyword>
<dbReference type="OrthoDB" id="7872096at2"/>
<organism evidence="2 3">
    <name type="scientific">Pelagovum pacificum</name>
    <dbReference type="NCBI Taxonomy" id="2588711"/>
    <lineage>
        <taxon>Bacteria</taxon>
        <taxon>Pseudomonadati</taxon>
        <taxon>Pseudomonadota</taxon>
        <taxon>Alphaproteobacteria</taxon>
        <taxon>Rhodobacterales</taxon>
        <taxon>Paracoccaceae</taxon>
        <taxon>Pelagovum</taxon>
    </lineage>
</organism>
<gene>
    <name evidence="2" type="ORF">FHY64_13435</name>
</gene>
<dbReference type="AlphaFoldDB" id="A0A5C5GHG8"/>
<dbReference type="Proteomes" id="UP000314011">
    <property type="component" value="Unassembled WGS sequence"/>
</dbReference>
<keyword evidence="3" id="KW-1185">Reference proteome</keyword>
<sequence>MRRLILSALFFGLFTVFGYLFYVQYFRWRTQFNELGRYFDPETGVVYQAQSGLVWLSLAIAALGLSLLQLWRSGKSGR</sequence>
<protein>
    <submittedName>
        <fullName evidence="2">Uncharacterized protein</fullName>
    </submittedName>
</protein>
<proteinExistence type="predicted"/>
<dbReference type="EMBL" id="VFFF01000001">
    <property type="protein sequence ID" value="TNY34212.1"/>
    <property type="molecule type" value="Genomic_DNA"/>
</dbReference>
<name>A0A5C5GHG8_9RHOB</name>
<comment type="caution">
    <text evidence="2">The sequence shown here is derived from an EMBL/GenBank/DDBJ whole genome shotgun (WGS) entry which is preliminary data.</text>
</comment>
<keyword evidence="1" id="KW-0812">Transmembrane</keyword>
<accession>A0A5C5GHG8</accession>
<feature type="transmembrane region" description="Helical" evidence="1">
    <location>
        <begin position="52"/>
        <end position="71"/>
    </location>
</feature>
<evidence type="ECO:0000313" key="2">
    <source>
        <dbReference type="EMBL" id="TNY34212.1"/>
    </source>
</evidence>
<evidence type="ECO:0000313" key="3">
    <source>
        <dbReference type="Proteomes" id="UP000314011"/>
    </source>
</evidence>
<reference evidence="2 3" key="1">
    <citation type="submission" date="2019-06" db="EMBL/GenBank/DDBJ databases">
        <title>Genome of new Rhodobacteraceae sp. SM1903.</title>
        <authorList>
            <person name="Ren X."/>
        </authorList>
    </citation>
    <scope>NUCLEOTIDE SEQUENCE [LARGE SCALE GENOMIC DNA]</scope>
    <source>
        <strain evidence="2 3">SM1903</strain>
    </source>
</reference>
<dbReference type="RefSeq" id="WP_140195358.1">
    <property type="nucleotide sequence ID" value="NZ_CP065915.1"/>
</dbReference>